<feature type="compositionally biased region" description="Basic and acidic residues" evidence="2">
    <location>
        <begin position="265"/>
        <end position="299"/>
    </location>
</feature>
<dbReference type="InterPro" id="IPR042277">
    <property type="entry name" value="IST1-like"/>
</dbReference>
<dbReference type="GeneID" id="111464187"/>
<evidence type="ECO:0000256" key="1">
    <source>
        <dbReference type="ARBA" id="ARBA00005536"/>
    </source>
</evidence>
<dbReference type="Proteomes" id="UP000504609">
    <property type="component" value="Unplaced"/>
</dbReference>
<sequence length="425" mass="48694">MFDMFLKPKYYTKCKSCLKLLKSRLDAIRKKKNTVLKYLKSDIVELLKSRLDYNAYNRAEGFLVERNVLRCYELIDEFCGTISNQLSVLIKQSECPDECNEAVASLIYAAARFADLPELRELRNFFTGKYGCSFEPFTSIELIEKSRATIQSKEIKLQLLQEIAQESAIDWNSKALEQQLYIPPPNEPDVVPVHERKKSSVGKRDSSDDESMFDIRSEGNTTETSTVDSSTDQDVRKGGSEDEVEDQTPFYLRVIRPPYLKTKPTNKETMEEARKATDQVENDERNKQQSEPTSEEKPKPKPKSVRRRNVKLQPTVEIKIGNVENSGNDISSSRNKGKEAMKGEGDDEEEEEKMLDGLLMHYSKKKPSHESNEVRAVSLSIDSTEPTELTELENKHHTRTNSFVHPKLPDYDKLAARFAALKEDK</sequence>
<dbReference type="RefSeq" id="XP_022964044.1">
    <property type="nucleotide sequence ID" value="XM_023108276.1"/>
</dbReference>
<dbReference type="PANTHER" id="PTHR12161:SF60">
    <property type="entry name" value="REGULATOR OF VPS4 ACTIVITY IN THE MVB PATHWAY PROTEIN"/>
    <property type="match status" value="1"/>
</dbReference>
<dbReference type="Gene3D" id="1.20.1260.60">
    <property type="entry name" value="Vacuolar protein sorting-associated protein Ist1"/>
    <property type="match status" value="1"/>
</dbReference>
<name>A0A6J1HLZ1_CUCMO</name>
<feature type="compositionally biased region" description="Basic residues" evidence="2">
    <location>
        <begin position="300"/>
        <end position="310"/>
    </location>
</feature>
<evidence type="ECO:0000313" key="4">
    <source>
        <dbReference type="RefSeq" id="XP_022964044.1"/>
    </source>
</evidence>
<feature type="compositionally biased region" description="Low complexity" evidence="2">
    <location>
        <begin position="221"/>
        <end position="232"/>
    </location>
</feature>
<evidence type="ECO:0000313" key="3">
    <source>
        <dbReference type="Proteomes" id="UP000504609"/>
    </source>
</evidence>
<evidence type="ECO:0000256" key="2">
    <source>
        <dbReference type="SAM" id="MobiDB-lite"/>
    </source>
</evidence>
<dbReference type="FunFam" id="1.20.1260.60:FF:000002">
    <property type="entry name" value="Vacuolar protein sorting-associated protein IST1"/>
    <property type="match status" value="1"/>
</dbReference>
<dbReference type="KEGG" id="cmos:111464187"/>
<dbReference type="AlphaFoldDB" id="A0A6J1HLZ1"/>
<feature type="region of interest" description="Disordered" evidence="2">
    <location>
        <begin position="182"/>
        <end position="352"/>
    </location>
</feature>
<feature type="compositionally biased region" description="Polar residues" evidence="2">
    <location>
        <begin position="323"/>
        <end position="334"/>
    </location>
</feature>
<organism evidence="3 4">
    <name type="scientific">Cucurbita moschata</name>
    <name type="common">Winter crookneck squash</name>
    <name type="synonym">Cucurbita pepo var. moschata</name>
    <dbReference type="NCBI Taxonomy" id="3662"/>
    <lineage>
        <taxon>Eukaryota</taxon>
        <taxon>Viridiplantae</taxon>
        <taxon>Streptophyta</taxon>
        <taxon>Embryophyta</taxon>
        <taxon>Tracheophyta</taxon>
        <taxon>Spermatophyta</taxon>
        <taxon>Magnoliopsida</taxon>
        <taxon>eudicotyledons</taxon>
        <taxon>Gunneridae</taxon>
        <taxon>Pentapetalae</taxon>
        <taxon>rosids</taxon>
        <taxon>fabids</taxon>
        <taxon>Cucurbitales</taxon>
        <taxon>Cucurbitaceae</taxon>
        <taxon>Cucurbiteae</taxon>
        <taxon>Cucurbita</taxon>
    </lineage>
</organism>
<proteinExistence type="inferred from homology"/>
<dbReference type="Pfam" id="PF03398">
    <property type="entry name" value="Ist1"/>
    <property type="match status" value="1"/>
</dbReference>
<dbReference type="InterPro" id="IPR005061">
    <property type="entry name" value="Ist1"/>
</dbReference>
<accession>A0A6J1HLZ1</accession>
<keyword evidence="3" id="KW-1185">Reference proteome</keyword>
<protein>
    <submittedName>
        <fullName evidence="4">Uncharacterized protein LOC111464187</fullName>
    </submittedName>
</protein>
<comment type="similarity">
    <text evidence="1">Belongs to the IST1 family.</text>
</comment>
<reference evidence="4" key="1">
    <citation type="submission" date="2025-08" db="UniProtKB">
        <authorList>
            <consortium name="RefSeq"/>
        </authorList>
    </citation>
    <scope>IDENTIFICATION</scope>
    <source>
        <tissue evidence="4">Young leaves</tissue>
    </source>
</reference>
<feature type="region of interest" description="Disordered" evidence="2">
    <location>
        <begin position="364"/>
        <end position="406"/>
    </location>
</feature>
<dbReference type="GO" id="GO:0015031">
    <property type="term" value="P:protein transport"/>
    <property type="evidence" value="ECO:0007669"/>
    <property type="project" value="InterPro"/>
</dbReference>
<dbReference type="PANTHER" id="PTHR12161">
    <property type="entry name" value="IST1 FAMILY MEMBER"/>
    <property type="match status" value="1"/>
</dbReference>
<gene>
    <name evidence="4" type="primary">LOC111464187</name>
</gene>